<organism evidence="4 5">
    <name type="scientific">Perilla frutescens var. hirtella</name>
    <name type="common">Perilla citriodora</name>
    <name type="synonym">Perilla setoyensis</name>
    <dbReference type="NCBI Taxonomy" id="608512"/>
    <lineage>
        <taxon>Eukaryota</taxon>
        <taxon>Viridiplantae</taxon>
        <taxon>Streptophyta</taxon>
        <taxon>Embryophyta</taxon>
        <taxon>Tracheophyta</taxon>
        <taxon>Spermatophyta</taxon>
        <taxon>Magnoliopsida</taxon>
        <taxon>eudicotyledons</taxon>
        <taxon>Gunneridae</taxon>
        <taxon>Pentapetalae</taxon>
        <taxon>asterids</taxon>
        <taxon>lamiids</taxon>
        <taxon>Lamiales</taxon>
        <taxon>Lamiaceae</taxon>
        <taxon>Nepetoideae</taxon>
        <taxon>Elsholtzieae</taxon>
        <taxon>Perilla</taxon>
    </lineage>
</organism>
<keyword evidence="3" id="KW-0012">Acyltransferase</keyword>
<gene>
    <name evidence="4" type="ORF">C2S53_018431</name>
</gene>
<proteinExistence type="inferred from homology"/>
<evidence type="ECO:0000313" key="5">
    <source>
        <dbReference type="Proteomes" id="UP001190926"/>
    </source>
</evidence>
<dbReference type="GO" id="GO:0016746">
    <property type="term" value="F:acyltransferase activity"/>
    <property type="evidence" value="ECO:0007669"/>
    <property type="project" value="UniProtKB-KW"/>
</dbReference>
<dbReference type="PANTHER" id="PTHR31623">
    <property type="entry name" value="F21J9.9"/>
    <property type="match status" value="1"/>
</dbReference>
<dbReference type="Gene3D" id="3.30.559.10">
    <property type="entry name" value="Chloramphenicol acetyltransferase-like domain"/>
    <property type="match status" value="2"/>
</dbReference>
<dbReference type="InterPro" id="IPR023213">
    <property type="entry name" value="CAT-like_dom_sf"/>
</dbReference>
<evidence type="ECO:0000256" key="2">
    <source>
        <dbReference type="ARBA" id="ARBA00022679"/>
    </source>
</evidence>
<protein>
    <submittedName>
        <fullName evidence="4">Uncharacterized protein</fullName>
    </submittedName>
</protein>
<accession>A0AAD4P6L6</accession>
<dbReference type="PANTHER" id="PTHR31623:SF110">
    <property type="entry name" value="VINORINE SYNTHASE-LIKE"/>
    <property type="match status" value="1"/>
</dbReference>
<keyword evidence="2" id="KW-0808">Transferase</keyword>
<evidence type="ECO:0000256" key="3">
    <source>
        <dbReference type="ARBA" id="ARBA00023315"/>
    </source>
</evidence>
<sequence>MEVIIATHIVKPSSPTPVTFKHHKLSSFDQIAPPSYIPLIFFYEHDKSKHHEEISRSLKQSLSETLTIFYPLAGTVKQNSFVDCNDRGAEFVEARVHAPLAQIIQNPKMEELKQLVPVDTSSSYNDIGFQVLVKTSYFDCGGISVAVCLSHKLGDAASFVTFMNAWASTCRGESSRIINPSFDLALRFPPRDPSASGLNVGFTKEKIRTKRVVFDSKKIEKLRQEAAAASASVKDPTKVEAVTALIWRSFIEANKAAMPPATGTSPFGASHAVNMRPRTVPPIPDHTFGNCFAFAYAVVSPEDDDDDVCKLRAAIRAVDDDYINKVLNGDMLFAALDQVGEMFKPGNCIFTSWRRFPVYDVDFGWGKPVWVSTTPMPYANLVVLMDTPSGDGIEAWVTIKPNEANFFQLQ</sequence>
<evidence type="ECO:0000256" key="1">
    <source>
        <dbReference type="ARBA" id="ARBA00009861"/>
    </source>
</evidence>
<comment type="caution">
    <text evidence="4">The sequence shown here is derived from an EMBL/GenBank/DDBJ whole genome shotgun (WGS) entry which is preliminary data.</text>
</comment>
<evidence type="ECO:0000313" key="4">
    <source>
        <dbReference type="EMBL" id="KAH6827697.1"/>
    </source>
</evidence>
<dbReference type="Pfam" id="PF02458">
    <property type="entry name" value="Transferase"/>
    <property type="match status" value="1"/>
</dbReference>
<dbReference type="EMBL" id="SDAM02000143">
    <property type="protein sequence ID" value="KAH6827697.1"/>
    <property type="molecule type" value="Genomic_DNA"/>
</dbReference>
<dbReference type="Proteomes" id="UP001190926">
    <property type="component" value="Unassembled WGS sequence"/>
</dbReference>
<name>A0AAD4P6L6_PERFH</name>
<reference evidence="4 5" key="1">
    <citation type="journal article" date="2021" name="Nat. Commun.">
        <title>Incipient diploidization of the medicinal plant Perilla within 10,000 years.</title>
        <authorList>
            <person name="Zhang Y."/>
            <person name="Shen Q."/>
            <person name="Leng L."/>
            <person name="Zhang D."/>
            <person name="Chen S."/>
            <person name="Shi Y."/>
            <person name="Ning Z."/>
            <person name="Chen S."/>
        </authorList>
    </citation>
    <scope>NUCLEOTIDE SEQUENCE [LARGE SCALE GENOMIC DNA]</scope>
    <source>
        <strain evidence="5">cv. PC099</strain>
    </source>
</reference>
<keyword evidence="5" id="KW-1185">Reference proteome</keyword>
<comment type="similarity">
    <text evidence="1">Belongs to the plant acyltransferase family.</text>
</comment>
<dbReference type="AlphaFoldDB" id="A0AAD4P6L6"/>